<reference evidence="5 6" key="2">
    <citation type="submission" date="2018-11" db="EMBL/GenBank/DDBJ databases">
        <authorList>
            <consortium name="Pathogen Informatics"/>
        </authorList>
    </citation>
    <scope>NUCLEOTIDE SEQUENCE [LARGE SCALE GENOMIC DNA]</scope>
</reference>
<keyword evidence="3" id="KW-0547">Nucleotide-binding</keyword>
<evidence type="ECO:0000256" key="3">
    <source>
        <dbReference type="ARBA" id="ARBA00022741"/>
    </source>
</evidence>
<dbReference type="GO" id="GO:0005829">
    <property type="term" value="C:cytosol"/>
    <property type="evidence" value="ECO:0007669"/>
    <property type="project" value="TreeGrafter"/>
</dbReference>
<evidence type="ECO:0000313" key="6">
    <source>
        <dbReference type="Proteomes" id="UP000274504"/>
    </source>
</evidence>
<dbReference type="PANTHER" id="PTHR11136">
    <property type="entry name" value="FOLYLPOLYGLUTAMATE SYNTHASE-RELATED"/>
    <property type="match status" value="1"/>
</dbReference>
<dbReference type="STRING" id="6216.A0A0R3STG2"/>
<dbReference type="InterPro" id="IPR001645">
    <property type="entry name" value="Folylpolyglutamate_synth"/>
</dbReference>
<dbReference type="SUPFAM" id="SSF53623">
    <property type="entry name" value="MurD-like peptide ligases, catalytic domain"/>
    <property type="match status" value="1"/>
</dbReference>
<dbReference type="GO" id="GO:0005524">
    <property type="term" value="F:ATP binding"/>
    <property type="evidence" value="ECO:0007669"/>
    <property type="project" value="UniProtKB-KW"/>
</dbReference>
<dbReference type="OrthoDB" id="5212574at2759"/>
<dbReference type="Proteomes" id="UP000274504">
    <property type="component" value="Unassembled WGS sequence"/>
</dbReference>
<dbReference type="InterPro" id="IPR036565">
    <property type="entry name" value="Mur-like_cat_sf"/>
</dbReference>
<accession>A0A0R3STG2</accession>
<gene>
    <name evidence="5" type="ORF">HDID_LOCUS8692</name>
</gene>
<comment type="similarity">
    <text evidence="1">Belongs to the folylpolyglutamate synthase family.</text>
</comment>
<proteinExistence type="inferred from homology"/>
<evidence type="ECO:0000313" key="5">
    <source>
        <dbReference type="EMBL" id="VDL61010.1"/>
    </source>
</evidence>
<dbReference type="GO" id="GO:0004326">
    <property type="term" value="F:tetrahydrofolylpolyglutamate synthase activity"/>
    <property type="evidence" value="ECO:0007669"/>
    <property type="project" value="InterPro"/>
</dbReference>
<keyword evidence="2" id="KW-0436">Ligase</keyword>
<dbReference type="AlphaFoldDB" id="A0A0R3STG2"/>
<organism evidence="7">
    <name type="scientific">Hymenolepis diminuta</name>
    <name type="common">Rat tapeworm</name>
    <dbReference type="NCBI Taxonomy" id="6216"/>
    <lineage>
        <taxon>Eukaryota</taxon>
        <taxon>Metazoa</taxon>
        <taxon>Spiralia</taxon>
        <taxon>Lophotrochozoa</taxon>
        <taxon>Platyhelminthes</taxon>
        <taxon>Cestoda</taxon>
        <taxon>Eucestoda</taxon>
        <taxon>Cyclophyllidea</taxon>
        <taxon>Hymenolepididae</taxon>
        <taxon>Hymenolepis</taxon>
    </lineage>
</organism>
<evidence type="ECO:0000256" key="1">
    <source>
        <dbReference type="ARBA" id="ARBA00008276"/>
    </source>
</evidence>
<dbReference type="WBParaSite" id="HDID_0000869401-mRNA-1">
    <property type="protein sequence ID" value="HDID_0000869401-mRNA-1"/>
    <property type="gene ID" value="HDID_0000869401"/>
</dbReference>
<reference evidence="7" key="1">
    <citation type="submission" date="2017-02" db="UniProtKB">
        <authorList>
            <consortium name="WormBaseParasite"/>
        </authorList>
    </citation>
    <scope>IDENTIFICATION</scope>
</reference>
<evidence type="ECO:0000256" key="4">
    <source>
        <dbReference type="ARBA" id="ARBA00022840"/>
    </source>
</evidence>
<name>A0A0R3STG2_HYMDI</name>
<keyword evidence="4" id="KW-0067">ATP-binding</keyword>
<dbReference type="Gene3D" id="3.40.1190.10">
    <property type="entry name" value="Mur-like, catalytic domain"/>
    <property type="match status" value="1"/>
</dbReference>
<dbReference type="EMBL" id="UYSG01011125">
    <property type="protein sequence ID" value="VDL61010.1"/>
    <property type="molecule type" value="Genomic_DNA"/>
</dbReference>
<dbReference type="PANTHER" id="PTHR11136:SF5">
    <property type="entry name" value="FOLYLPOLYGLUTAMATE SYNTHASE, MITOCHONDRIAL"/>
    <property type="match status" value="1"/>
</dbReference>
<evidence type="ECO:0000313" key="7">
    <source>
        <dbReference type="WBParaSite" id="HDID_0000869401-mRNA-1"/>
    </source>
</evidence>
<dbReference type="NCBIfam" id="TIGR01499">
    <property type="entry name" value="folC"/>
    <property type="match status" value="1"/>
</dbReference>
<protein>
    <submittedName>
        <fullName evidence="7">Mur_ligase_M domain-containing protein</fullName>
    </submittedName>
</protein>
<evidence type="ECO:0000256" key="2">
    <source>
        <dbReference type="ARBA" id="ARBA00022598"/>
    </source>
</evidence>
<sequence>MDIQRAYLKASGLDAINYSLNIIHVAGSKGKGSTCTYIESILRKEGYRTGLITSPHLINIEERIRIDGQPVNRDIFAKHFWDLHDDFEANKNMYHPVFPSPTFISYILHVALRIFLSEEVDVVIMEVGLGGRYDETNFIRRPLVTAVAEIELEHTEILGNTIEEIAWNKAGIFKARISLL</sequence>
<dbReference type="GO" id="GO:0005739">
    <property type="term" value="C:mitochondrion"/>
    <property type="evidence" value="ECO:0007669"/>
    <property type="project" value="TreeGrafter"/>
</dbReference>